<dbReference type="PANTHER" id="PTHR46082:SF11">
    <property type="entry name" value="AAA+ ATPASE DOMAIN-CONTAINING PROTEIN-RELATED"/>
    <property type="match status" value="1"/>
</dbReference>
<dbReference type="InterPro" id="IPR053137">
    <property type="entry name" value="NLR-like"/>
</dbReference>
<dbReference type="Gene3D" id="3.40.50.1580">
    <property type="entry name" value="Nucleoside phosphorylase domain"/>
    <property type="match status" value="1"/>
</dbReference>
<dbReference type="EMBL" id="JAVHJO010000018">
    <property type="protein sequence ID" value="KAK6524038.1"/>
    <property type="molecule type" value="Genomic_DNA"/>
</dbReference>
<protein>
    <recommendedName>
        <fullName evidence="3">Nucleoside phosphorylase domain-containing protein</fullName>
    </recommendedName>
</protein>
<dbReference type="AlphaFoldDB" id="A0AAV9WS07"/>
<gene>
    <name evidence="1" type="ORF">TWF694_005705</name>
</gene>
<proteinExistence type="predicted"/>
<dbReference type="GO" id="GO:0009116">
    <property type="term" value="P:nucleoside metabolic process"/>
    <property type="evidence" value="ECO:0007669"/>
    <property type="project" value="InterPro"/>
</dbReference>
<evidence type="ECO:0000313" key="1">
    <source>
        <dbReference type="EMBL" id="KAK6524038.1"/>
    </source>
</evidence>
<evidence type="ECO:0008006" key="3">
    <source>
        <dbReference type="Google" id="ProtNLM"/>
    </source>
</evidence>
<reference evidence="1 2" key="1">
    <citation type="submission" date="2019-10" db="EMBL/GenBank/DDBJ databases">
        <authorList>
            <person name="Palmer J.M."/>
        </authorList>
    </citation>
    <scope>NUCLEOTIDE SEQUENCE [LARGE SCALE GENOMIC DNA]</scope>
    <source>
        <strain evidence="1 2">TWF694</strain>
    </source>
</reference>
<dbReference type="InterPro" id="IPR035994">
    <property type="entry name" value="Nucleoside_phosphorylase_sf"/>
</dbReference>
<dbReference type="GO" id="GO:0003824">
    <property type="term" value="F:catalytic activity"/>
    <property type="evidence" value="ECO:0007669"/>
    <property type="project" value="InterPro"/>
</dbReference>
<evidence type="ECO:0000313" key="2">
    <source>
        <dbReference type="Proteomes" id="UP001365542"/>
    </source>
</evidence>
<keyword evidence="2" id="KW-1185">Reference proteome</keyword>
<accession>A0AAV9WS07</accession>
<organism evidence="1 2">
    <name type="scientific">Orbilia ellipsospora</name>
    <dbReference type="NCBI Taxonomy" id="2528407"/>
    <lineage>
        <taxon>Eukaryota</taxon>
        <taxon>Fungi</taxon>
        <taxon>Dikarya</taxon>
        <taxon>Ascomycota</taxon>
        <taxon>Pezizomycotina</taxon>
        <taxon>Orbiliomycetes</taxon>
        <taxon>Orbiliales</taxon>
        <taxon>Orbiliaceae</taxon>
        <taxon>Orbilia</taxon>
    </lineage>
</organism>
<dbReference type="PANTHER" id="PTHR46082">
    <property type="entry name" value="ATP/GTP-BINDING PROTEIN-RELATED"/>
    <property type="match status" value="1"/>
</dbReference>
<sequence length="344" mass="37869">MSTSDLPQKQHSDYGVGWVCALPKEQTVAAAMLDQKHADLQKLANDKNTYTLGSIAGHNVVIACLPKDRDSTVSAASVATRMVHTFPAIKFILMVGIGRGVPPKVRLGDVVVSTPTGQFSGVVEWDIGRTTDGKFERTGALNSPPTLLLTALSKLETMNDIQGSKVEYYLQEMGERHPRLRQKYLNMDLKDVLYKAAYSHINKRPEGVLADGDEEGNEEEDESCRWCNPEQVVERRPPTRGMKVHYGLIASGDHVIKDSKLRKQLNDDLGGQVLCIDTEAAGIMNDHPCIVVRGICDYADSHNNKAWEGRAAAVAAAFAKELLTYIQPSDIEKERPAKDIVNES</sequence>
<name>A0AAV9WS07_9PEZI</name>
<dbReference type="Proteomes" id="UP001365542">
    <property type="component" value="Unassembled WGS sequence"/>
</dbReference>
<comment type="caution">
    <text evidence="1">The sequence shown here is derived from an EMBL/GenBank/DDBJ whole genome shotgun (WGS) entry which is preliminary data.</text>
</comment>
<dbReference type="SUPFAM" id="SSF53167">
    <property type="entry name" value="Purine and uridine phosphorylases"/>
    <property type="match status" value="1"/>
</dbReference>